<evidence type="ECO:0000256" key="14">
    <source>
        <dbReference type="HAMAP-Rule" id="MF_01356"/>
    </source>
</evidence>
<feature type="binding site" evidence="14">
    <location>
        <position position="56"/>
    </location>
    <ligand>
        <name>[4Fe-4S] cluster</name>
        <dbReference type="ChEBI" id="CHEBI:49883"/>
    </ligand>
</feature>
<comment type="similarity">
    <text evidence="1 14 15">Belongs to the complex I 20 kDa subunit family.</text>
</comment>
<dbReference type="HAMAP" id="MF_01356">
    <property type="entry name" value="NDH1_NuoB"/>
    <property type="match status" value="1"/>
</dbReference>
<evidence type="ECO:0000313" key="20">
    <source>
        <dbReference type="Proteomes" id="UP000199063"/>
    </source>
</evidence>
<dbReference type="FunFam" id="3.40.50.12280:FF:000002">
    <property type="entry name" value="NADH-quinone oxidoreductase subunit B"/>
    <property type="match status" value="1"/>
</dbReference>
<feature type="region of interest" description="Disordered" evidence="16">
    <location>
        <begin position="198"/>
        <end position="237"/>
    </location>
</feature>
<dbReference type="GO" id="GO:0005886">
    <property type="term" value="C:plasma membrane"/>
    <property type="evidence" value="ECO:0007669"/>
    <property type="project" value="UniProtKB-SubCell"/>
</dbReference>
<feature type="domain" description="NADH:ubiquinone oxidoreductase-like 20kDa subunit" evidence="18">
    <location>
        <begin position="56"/>
        <end position="166"/>
    </location>
</feature>
<keyword evidence="5 14" id="KW-0874">Quinone</keyword>
<evidence type="ECO:0000256" key="5">
    <source>
        <dbReference type="ARBA" id="ARBA00022719"/>
    </source>
</evidence>
<gene>
    <name evidence="14" type="primary">nuoB</name>
    <name evidence="19" type="ORF">SAMN05444921_112216</name>
</gene>
<dbReference type="Proteomes" id="UP000199063">
    <property type="component" value="Unassembled WGS sequence"/>
</dbReference>
<feature type="binding site" evidence="14">
    <location>
        <position position="122"/>
    </location>
    <ligand>
        <name>[4Fe-4S] cluster</name>
        <dbReference type="ChEBI" id="CHEBI:49883"/>
    </ligand>
</feature>
<keyword evidence="8 14" id="KW-0408">Iron</keyword>
<dbReference type="SUPFAM" id="SSF56770">
    <property type="entry name" value="HydA/Nqo6-like"/>
    <property type="match status" value="1"/>
</dbReference>
<dbReference type="GO" id="GO:0008137">
    <property type="term" value="F:NADH dehydrogenase (ubiquinone) activity"/>
    <property type="evidence" value="ECO:0007669"/>
    <property type="project" value="InterPro"/>
</dbReference>
<dbReference type="InterPro" id="IPR006137">
    <property type="entry name" value="NADH_UbQ_OxRdtase-like_20kDa"/>
</dbReference>
<evidence type="ECO:0000256" key="6">
    <source>
        <dbReference type="ARBA" id="ARBA00022723"/>
    </source>
</evidence>
<keyword evidence="11 14" id="KW-0472">Membrane</keyword>
<evidence type="ECO:0000256" key="13">
    <source>
        <dbReference type="ARBA" id="ARBA00062767"/>
    </source>
</evidence>
<evidence type="ECO:0000256" key="12">
    <source>
        <dbReference type="ARBA" id="ARBA00059953"/>
    </source>
</evidence>
<dbReference type="AlphaFoldDB" id="A0A1G9VNW5"/>
<accession>A0A1G9VNW5</accession>
<keyword evidence="17" id="KW-1133">Transmembrane helix</keyword>
<keyword evidence="3 14" id="KW-1003">Cell membrane</keyword>
<evidence type="ECO:0000256" key="7">
    <source>
        <dbReference type="ARBA" id="ARBA00022967"/>
    </source>
</evidence>
<dbReference type="GO" id="GO:0051539">
    <property type="term" value="F:4 iron, 4 sulfur cluster binding"/>
    <property type="evidence" value="ECO:0007669"/>
    <property type="project" value="UniProtKB-KW"/>
</dbReference>
<feature type="compositionally biased region" description="Low complexity" evidence="16">
    <location>
        <begin position="198"/>
        <end position="223"/>
    </location>
</feature>
<keyword evidence="7 14" id="KW-1278">Translocase</keyword>
<feature type="binding site" evidence="14">
    <location>
        <position position="152"/>
    </location>
    <ligand>
        <name>[4Fe-4S] cluster</name>
        <dbReference type="ChEBI" id="CHEBI:49883"/>
    </ligand>
</feature>
<keyword evidence="17" id="KW-0812">Transmembrane</keyword>
<comment type="catalytic activity">
    <reaction evidence="14">
        <text>a quinone + NADH + 5 H(+)(in) = a quinol + NAD(+) + 4 H(+)(out)</text>
        <dbReference type="Rhea" id="RHEA:57888"/>
        <dbReference type="ChEBI" id="CHEBI:15378"/>
        <dbReference type="ChEBI" id="CHEBI:24646"/>
        <dbReference type="ChEBI" id="CHEBI:57540"/>
        <dbReference type="ChEBI" id="CHEBI:57945"/>
        <dbReference type="ChEBI" id="CHEBI:132124"/>
    </reaction>
</comment>
<keyword evidence="20" id="KW-1185">Reference proteome</keyword>
<dbReference type="OrthoDB" id="9786737at2"/>
<dbReference type="GO" id="GO:0009060">
    <property type="term" value="P:aerobic respiration"/>
    <property type="evidence" value="ECO:0007669"/>
    <property type="project" value="TreeGrafter"/>
</dbReference>
<evidence type="ECO:0000256" key="9">
    <source>
        <dbReference type="ARBA" id="ARBA00023014"/>
    </source>
</evidence>
<keyword evidence="4 14" id="KW-0004">4Fe-4S</keyword>
<protein>
    <recommendedName>
        <fullName evidence="14">NADH-quinone oxidoreductase subunit B</fullName>
        <ecNumber evidence="14">7.1.1.-</ecNumber>
    </recommendedName>
    <alternativeName>
        <fullName evidence="14">NADH dehydrogenase I subunit B</fullName>
    </alternativeName>
    <alternativeName>
        <fullName evidence="14">NDH-1 subunit B</fullName>
    </alternativeName>
</protein>
<keyword evidence="2 14" id="KW-0813">Transport</keyword>
<dbReference type="NCBIfam" id="TIGR01957">
    <property type="entry name" value="nuoB_fam"/>
    <property type="match status" value="1"/>
</dbReference>
<evidence type="ECO:0000313" key="19">
    <source>
        <dbReference type="EMBL" id="SDM73879.1"/>
    </source>
</evidence>
<reference evidence="20" key="1">
    <citation type="submission" date="2016-10" db="EMBL/GenBank/DDBJ databases">
        <authorList>
            <person name="Varghese N."/>
            <person name="Submissions S."/>
        </authorList>
    </citation>
    <scope>NUCLEOTIDE SEQUENCE [LARGE SCALE GENOMIC DNA]</scope>
    <source>
        <strain evidence="20">CGMCC 4.7042</strain>
    </source>
</reference>
<dbReference type="PANTHER" id="PTHR11995">
    <property type="entry name" value="NADH DEHYDROGENASE"/>
    <property type="match status" value="1"/>
</dbReference>
<dbReference type="EMBL" id="FNHI01000012">
    <property type="protein sequence ID" value="SDM73879.1"/>
    <property type="molecule type" value="Genomic_DNA"/>
</dbReference>
<comment type="subcellular location">
    <subcellularLocation>
        <location evidence="14">Cell membrane</location>
        <topology evidence="14">Peripheral membrane protein</topology>
        <orientation evidence="14">Cytoplasmic side</orientation>
    </subcellularLocation>
</comment>
<dbReference type="Pfam" id="PF01058">
    <property type="entry name" value="Oxidored_q6"/>
    <property type="match status" value="1"/>
</dbReference>
<evidence type="ECO:0000256" key="16">
    <source>
        <dbReference type="SAM" id="MobiDB-lite"/>
    </source>
</evidence>
<evidence type="ECO:0000256" key="10">
    <source>
        <dbReference type="ARBA" id="ARBA00023027"/>
    </source>
</evidence>
<proteinExistence type="inferred from homology"/>
<dbReference type="GO" id="GO:0045271">
    <property type="term" value="C:respiratory chain complex I"/>
    <property type="evidence" value="ECO:0007669"/>
    <property type="project" value="TreeGrafter"/>
</dbReference>
<feature type="binding site" evidence="14">
    <location>
        <position position="57"/>
    </location>
    <ligand>
        <name>[4Fe-4S] cluster</name>
        <dbReference type="ChEBI" id="CHEBI:49883"/>
    </ligand>
</feature>
<evidence type="ECO:0000256" key="4">
    <source>
        <dbReference type="ARBA" id="ARBA00022485"/>
    </source>
</evidence>
<dbReference type="GO" id="GO:0048038">
    <property type="term" value="F:quinone binding"/>
    <property type="evidence" value="ECO:0007669"/>
    <property type="project" value="UniProtKB-KW"/>
</dbReference>
<evidence type="ECO:0000256" key="11">
    <source>
        <dbReference type="ARBA" id="ARBA00023136"/>
    </source>
</evidence>
<dbReference type="GO" id="GO:0005506">
    <property type="term" value="F:iron ion binding"/>
    <property type="evidence" value="ECO:0007669"/>
    <property type="project" value="UniProtKB-UniRule"/>
</dbReference>
<name>A0A1G9VNW5_9ACTN</name>
<dbReference type="EC" id="7.1.1.-" evidence="14"/>
<keyword evidence="10 14" id="KW-0520">NAD</keyword>
<keyword evidence="9 14" id="KW-0411">Iron-sulfur</keyword>
<evidence type="ECO:0000256" key="1">
    <source>
        <dbReference type="ARBA" id="ARBA00009173"/>
    </source>
</evidence>
<dbReference type="InterPro" id="IPR006138">
    <property type="entry name" value="NADH_UQ_OxRdtase_20Kd_su"/>
</dbReference>
<evidence type="ECO:0000256" key="17">
    <source>
        <dbReference type="SAM" id="Phobius"/>
    </source>
</evidence>
<evidence type="ECO:0000256" key="3">
    <source>
        <dbReference type="ARBA" id="ARBA00022475"/>
    </source>
</evidence>
<evidence type="ECO:0000259" key="18">
    <source>
        <dbReference type="Pfam" id="PF01058"/>
    </source>
</evidence>
<organism evidence="19 20">
    <name type="scientific">Streptomyces wuyuanensis</name>
    <dbReference type="NCBI Taxonomy" id="1196353"/>
    <lineage>
        <taxon>Bacteria</taxon>
        <taxon>Bacillati</taxon>
        <taxon>Actinomycetota</taxon>
        <taxon>Actinomycetes</taxon>
        <taxon>Kitasatosporales</taxon>
        <taxon>Streptomycetaceae</taxon>
        <taxon>Streptomyces</taxon>
    </lineage>
</organism>
<dbReference type="NCBIfam" id="NF005012">
    <property type="entry name" value="PRK06411.1"/>
    <property type="match status" value="1"/>
</dbReference>
<dbReference type="Gene3D" id="3.40.50.12280">
    <property type="match status" value="1"/>
</dbReference>
<dbReference type="STRING" id="1196353.SAMN05444921_112216"/>
<evidence type="ECO:0000256" key="2">
    <source>
        <dbReference type="ARBA" id="ARBA00022448"/>
    </source>
</evidence>
<dbReference type="PANTHER" id="PTHR11995:SF33">
    <property type="entry name" value="NADH-QUINONE OXIDOREDUCTASE SUBUNIT B 2"/>
    <property type="match status" value="1"/>
</dbReference>
<evidence type="ECO:0000256" key="8">
    <source>
        <dbReference type="ARBA" id="ARBA00023004"/>
    </source>
</evidence>
<evidence type="ECO:0000256" key="15">
    <source>
        <dbReference type="RuleBase" id="RU004464"/>
    </source>
</evidence>
<dbReference type="GO" id="GO:0015990">
    <property type="term" value="P:electron transport coupled proton transport"/>
    <property type="evidence" value="ECO:0007669"/>
    <property type="project" value="TreeGrafter"/>
</dbReference>
<dbReference type="RefSeq" id="WP_093656499.1">
    <property type="nucleotide sequence ID" value="NZ_FNHI01000012.1"/>
</dbReference>
<comment type="cofactor">
    <cofactor evidence="14">
        <name>[4Fe-4S] cluster</name>
        <dbReference type="ChEBI" id="CHEBI:49883"/>
    </cofactor>
    <text evidence="14">Binds 1 [4Fe-4S] cluster.</text>
</comment>
<keyword evidence="6 14" id="KW-0479">Metal-binding</keyword>
<feature type="transmembrane region" description="Helical" evidence="17">
    <location>
        <begin position="45"/>
        <end position="64"/>
    </location>
</feature>
<sequence>MDVTPQTPGAEAAGPVPLPEPKRLGALSRLAPEPMKVILNWGRRYSLWVFNFGLACCAIEFIAASMARHDFIRLGVIPFAPGPRQADLMVVSGTVTDKMAPAVKRLYEQMPEPKYVISFGACSNCGGPYWDSYSVTKGVDQIIPVDVYVPGCPPRPEALLQGILKLQEKIARESLGERYAAAPGRASVSELRSGLVAPPVPAAGAADSPSGGAPSGEAPSGEAQAPSGRGPDEGAAS</sequence>
<dbReference type="GeneID" id="40831188"/>
<dbReference type="GO" id="GO:0050136">
    <property type="term" value="F:NADH dehydrogenase (quinone) (non-electrogenic) activity"/>
    <property type="evidence" value="ECO:0007669"/>
    <property type="project" value="UniProtKB-UniRule"/>
</dbReference>
<comment type="function">
    <text evidence="12 14">NDH-1 shuttles electrons from NADH, via FMN and iron-sulfur (Fe-S) centers, to quinones in the respiratory chain. The immediate electron acceptor for the enzyme in this species is believed to be a menaquinone. Couples the redox reaction to proton translocation (for every two electrons transferred, four hydrogen ions are translocated across the cytoplasmic membrane), and thus conserves the redox energy in a proton gradient.</text>
</comment>
<comment type="subunit">
    <text evidence="13 14">NDH-1 is composed of 14 different subunits. Subunits NuoB, C, D, E, F, and G constitute the peripheral sector of the complex.</text>
</comment>